<evidence type="ECO:0000259" key="4">
    <source>
        <dbReference type="PROSITE" id="PS50949"/>
    </source>
</evidence>
<organism evidence="5 6">
    <name type="scientific">Paenibacillus solanacearum</name>
    <dbReference type="NCBI Taxonomy" id="2048548"/>
    <lineage>
        <taxon>Bacteria</taxon>
        <taxon>Bacillati</taxon>
        <taxon>Bacillota</taxon>
        <taxon>Bacilli</taxon>
        <taxon>Bacillales</taxon>
        <taxon>Paenibacillaceae</taxon>
        <taxon>Paenibacillus</taxon>
    </lineage>
</organism>
<keyword evidence="2" id="KW-0238">DNA-binding</keyword>
<protein>
    <recommendedName>
        <fullName evidence="4">HTH gntR-type domain-containing protein</fullName>
    </recommendedName>
</protein>
<dbReference type="GO" id="GO:0003677">
    <property type="term" value="F:DNA binding"/>
    <property type="evidence" value="ECO:0007669"/>
    <property type="project" value="UniProtKB-KW"/>
</dbReference>
<dbReference type="AlphaFoldDB" id="A0A916K957"/>
<dbReference type="RefSeq" id="WP_218096047.1">
    <property type="nucleotide sequence ID" value="NZ_CAJVAS010000063.1"/>
</dbReference>
<dbReference type="Pfam" id="PF00392">
    <property type="entry name" value="GntR"/>
    <property type="match status" value="1"/>
</dbReference>
<keyword evidence="6" id="KW-1185">Reference proteome</keyword>
<evidence type="ECO:0000256" key="2">
    <source>
        <dbReference type="ARBA" id="ARBA00023125"/>
    </source>
</evidence>
<accession>A0A916K957</accession>
<reference evidence="5" key="1">
    <citation type="submission" date="2021-06" db="EMBL/GenBank/DDBJ databases">
        <authorList>
            <person name="Criscuolo A."/>
        </authorList>
    </citation>
    <scope>NUCLEOTIDE SEQUENCE</scope>
    <source>
        <strain evidence="5">CIP111600</strain>
    </source>
</reference>
<dbReference type="EMBL" id="CAJVAS010000063">
    <property type="protein sequence ID" value="CAG7651772.1"/>
    <property type="molecule type" value="Genomic_DNA"/>
</dbReference>
<evidence type="ECO:0000313" key="5">
    <source>
        <dbReference type="EMBL" id="CAG7651772.1"/>
    </source>
</evidence>
<keyword evidence="1" id="KW-0805">Transcription regulation</keyword>
<name>A0A916K957_9BACL</name>
<evidence type="ECO:0000256" key="3">
    <source>
        <dbReference type="ARBA" id="ARBA00023163"/>
    </source>
</evidence>
<proteinExistence type="predicted"/>
<dbReference type="Proteomes" id="UP000693672">
    <property type="component" value="Unassembled WGS sequence"/>
</dbReference>
<comment type="caution">
    <text evidence="5">The sequence shown here is derived from an EMBL/GenBank/DDBJ whole genome shotgun (WGS) entry which is preliminary data.</text>
</comment>
<evidence type="ECO:0000256" key="1">
    <source>
        <dbReference type="ARBA" id="ARBA00023015"/>
    </source>
</evidence>
<sequence length="38" mass="4442">MKTLPLYKQIQHHIKEQIRTGKLRSGDRVPSEKELLAV</sequence>
<gene>
    <name evidence="5" type="ORF">PAESOLCIP111_06387</name>
</gene>
<dbReference type="PROSITE" id="PS50949">
    <property type="entry name" value="HTH_GNTR"/>
    <property type="match status" value="1"/>
</dbReference>
<feature type="domain" description="HTH gntR-type" evidence="4">
    <location>
        <begin position="4"/>
        <end position="38"/>
    </location>
</feature>
<keyword evidence="3" id="KW-0804">Transcription</keyword>
<evidence type="ECO:0000313" key="6">
    <source>
        <dbReference type="Proteomes" id="UP000693672"/>
    </source>
</evidence>
<dbReference type="GO" id="GO:0003700">
    <property type="term" value="F:DNA-binding transcription factor activity"/>
    <property type="evidence" value="ECO:0007669"/>
    <property type="project" value="InterPro"/>
</dbReference>
<dbReference type="InterPro" id="IPR000524">
    <property type="entry name" value="Tscrpt_reg_HTH_GntR"/>
</dbReference>